<dbReference type="HOGENOM" id="CLU_134973_7_0_10"/>
<dbReference type="Proteomes" id="UP000003586">
    <property type="component" value="Chromosome"/>
</dbReference>
<gene>
    <name evidence="1" type="ORF">NIASO_14135</name>
</gene>
<name>W0EYY6_9BACT</name>
<protein>
    <recommendedName>
        <fullName evidence="3">HMA domain-containing protein</fullName>
    </recommendedName>
</protein>
<organism evidence="1 2">
    <name type="scientific">Niabella soli DSM 19437</name>
    <dbReference type="NCBI Taxonomy" id="929713"/>
    <lineage>
        <taxon>Bacteria</taxon>
        <taxon>Pseudomonadati</taxon>
        <taxon>Bacteroidota</taxon>
        <taxon>Chitinophagia</taxon>
        <taxon>Chitinophagales</taxon>
        <taxon>Chitinophagaceae</taxon>
        <taxon>Niabella</taxon>
    </lineage>
</organism>
<sequence>MKSSVAIFKTNVLEPPVAKLLVRSLKQLLPGSKINFDLEDCDNILRIETSVPVNVLEVTHLMRQNGFAATILS</sequence>
<evidence type="ECO:0000313" key="2">
    <source>
        <dbReference type="Proteomes" id="UP000003586"/>
    </source>
</evidence>
<proteinExistence type="predicted"/>
<dbReference type="OrthoDB" id="1036397at2"/>
<dbReference type="RefSeq" id="WP_008586500.1">
    <property type="nucleotide sequence ID" value="NZ_CP007035.1"/>
</dbReference>
<dbReference type="EMBL" id="CP007035">
    <property type="protein sequence ID" value="AHF15987.1"/>
    <property type="molecule type" value="Genomic_DNA"/>
</dbReference>
<accession>W0EYY6</accession>
<dbReference type="AlphaFoldDB" id="W0EYY6"/>
<evidence type="ECO:0000313" key="1">
    <source>
        <dbReference type="EMBL" id="AHF15987.1"/>
    </source>
</evidence>
<evidence type="ECO:0008006" key="3">
    <source>
        <dbReference type="Google" id="ProtNLM"/>
    </source>
</evidence>
<dbReference type="KEGG" id="nso:NIASO_14135"/>
<keyword evidence="2" id="KW-1185">Reference proteome</keyword>
<reference evidence="1 2" key="1">
    <citation type="submission" date="2013-12" db="EMBL/GenBank/DDBJ databases">
        <authorList>
            <consortium name="DOE Joint Genome Institute"/>
            <person name="Eisen J."/>
            <person name="Huntemann M."/>
            <person name="Han J."/>
            <person name="Chen A."/>
            <person name="Kyrpides N."/>
            <person name="Mavromatis K."/>
            <person name="Markowitz V."/>
            <person name="Palaniappan K."/>
            <person name="Ivanova N."/>
            <person name="Schaumberg A."/>
            <person name="Pati A."/>
            <person name="Liolios K."/>
            <person name="Nordberg H.P."/>
            <person name="Cantor M.N."/>
            <person name="Hua S.X."/>
            <person name="Woyke T."/>
        </authorList>
    </citation>
    <scope>NUCLEOTIDE SEQUENCE [LARGE SCALE GENOMIC DNA]</scope>
    <source>
        <strain evidence="2">DSM 19437</strain>
    </source>
</reference>
<dbReference type="STRING" id="929713.NIASO_14135"/>